<feature type="compositionally biased region" description="Basic residues" evidence="1">
    <location>
        <begin position="828"/>
        <end position="844"/>
    </location>
</feature>
<dbReference type="EMBL" id="JARKIE010000040">
    <property type="protein sequence ID" value="KAJ7694777.1"/>
    <property type="molecule type" value="Genomic_DNA"/>
</dbReference>
<protein>
    <submittedName>
        <fullName evidence="2">Uncharacterized protein</fullName>
    </submittedName>
</protein>
<feature type="region of interest" description="Disordered" evidence="1">
    <location>
        <begin position="509"/>
        <end position="607"/>
    </location>
</feature>
<comment type="caution">
    <text evidence="2">The sequence shown here is derived from an EMBL/GenBank/DDBJ whole genome shotgun (WGS) entry which is preliminary data.</text>
</comment>
<reference evidence="2" key="1">
    <citation type="submission" date="2023-03" db="EMBL/GenBank/DDBJ databases">
        <title>Massive genome expansion in bonnet fungi (Mycena s.s.) driven by repeated elements and novel gene families across ecological guilds.</title>
        <authorList>
            <consortium name="Lawrence Berkeley National Laboratory"/>
            <person name="Harder C.B."/>
            <person name="Miyauchi S."/>
            <person name="Viragh M."/>
            <person name="Kuo A."/>
            <person name="Thoen E."/>
            <person name="Andreopoulos B."/>
            <person name="Lu D."/>
            <person name="Skrede I."/>
            <person name="Drula E."/>
            <person name="Henrissat B."/>
            <person name="Morin E."/>
            <person name="Kohler A."/>
            <person name="Barry K."/>
            <person name="LaButti K."/>
            <person name="Morin E."/>
            <person name="Salamov A."/>
            <person name="Lipzen A."/>
            <person name="Mereny Z."/>
            <person name="Hegedus B."/>
            <person name="Baldrian P."/>
            <person name="Stursova M."/>
            <person name="Weitz H."/>
            <person name="Taylor A."/>
            <person name="Grigoriev I.V."/>
            <person name="Nagy L.G."/>
            <person name="Martin F."/>
            <person name="Kauserud H."/>
        </authorList>
    </citation>
    <scope>NUCLEOTIDE SEQUENCE</scope>
    <source>
        <strain evidence="2">CBHHK067</strain>
    </source>
</reference>
<feature type="compositionally biased region" description="Pro residues" evidence="1">
    <location>
        <begin position="557"/>
        <end position="570"/>
    </location>
</feature>
<dbReference type="AlphaFoldDB" id="A0AAD7GMJ2"/>
<keyword evidence="3" id="KW-1185">Reference proteome</keyword>
<sequence length="864" mass="92719">MRRKMGDKCDFAGCSYDATATLMPRGRKSGLPAEQLAFLEEHFGEFEKQQAVGGLLTFWPKVTRLWFQKWPVELELGLPLLSMDGVMIEDSNLPAEHQLAVGKAQAARKVSSKKRRLTTGGGTSGSSATPGMQQLLKGLVQNHTRKWQRDELWQKLHPNLVESALQAAGFSDLMGVASANETVEERQARIKIGRKAQLALRCKVVKSQIGAGTEEQLAELEALYEKQEVKGRAPPAAGTPAGYQLGIDKMGPLLREMHSILHATTGWVGGTVMTGPVPNQGGQIGTQSYCFGATPAGNTFEQAHARWDDAVTKPLRQFGRRVFDQEARQAVVLQAPPTTEAPAVEAPVIDVEGGSPRLEAMEKGAKRPHKRRTGKKQVVSKITEGYDTSLPAPMPSNDDADTDFDFGGGDDWAYNGADAAPGDIPIDPALLPVTNALPTPPRPIPRPAYKGAQFGPPLSSAEPDTQAQGSGGLFEITPLSLNSGAQAMLNALVSDFIYTPLLTSPPTPVTPHLAGRRAGVTSAPGTHGIYTISSAPVHTAPTTPDTVHTAPSSPSRPATPTPVIPRPTPTPAARTPNAPLPRTPDPAAPPPGARPTPPPAPRPTPGPPLAAPWHLLLAGPQKMLPLRHRALLVTTPIWPLWSTWTIGPIARRLPGVESSAEYSGGGRGRRVVEEQQGVEGAVGMVVRVAGVVAAWRWARWASVGLHANICGRWKGHPPAAGHPPPITAAEKKAIRAGEMARGKAAALQKRLLRNDAGPHDLVIFPRPPAGTEPLRPLHNAAGPHDLVIVPRPPAATEPPRPSRVRRAAVREGFVLETKRVGRWMRFEPRRRRGRRRRGKGKGKRKAEVENAEPVGPPRKKCSEK</sequence>
<evidence type="ECO:0000313" key="3">
    <source>
        <dbReference type="Proteomes" id="UP001221757"/>
    </source>
</evidence>
<feature type="compositionally biased region" description="Polar residues" evidence="1">
    <location>
        <begin position="531"/>
        <end position="546"/>
    </location>
</feature>
<gene>
    <name evidence="2" type="ORF">B0H17DRAFT_1131711</name>
</gene>
<dbReference type="Proteomes" id="UP001221757">
    <property type="component" value="Unassembled WGS sequence"/>
</dbReference>
<feature type="compositionally biased region" description="Pro residues" evidence="1">
    <location>
        <begin position="578"/>
        <end position="607"/>
    </location>
</feature>
<evidence type="ECO:0000313" key="2">
    <source>
        <dbReference type="EMBL" id="KAJ7694777.1"/>
    </source>
</evidence>
<name>A0AAD7GMJ2_MYCRO</name>
<organism evidence="2 3">
    <name type="scientific">Mycena rosella</name>
    <name type="common">Pink bonnet</name>
    <name type="synonym">Agaricus rosellus</name>
    <dbReference type="NCBI Taxonomy" id="1033263"/>
    <lineage>
        <taxon>Eukaryota</taxon>
        <taxon>Fungi</taxon>
        <taxon>Dikarya</taxon>
        <taxon>Basidiomycota</taxon>
        <taxon>Agaricomycotina</taxon>
        <taxon>Agaricomycetes</taxon>
        <taxon>Agaricomycetidae</taxon>
        <taxon>Agaricales</taxon>
        <taxon>Marasmiineae</taxon>
        <taxon>Mycenaceae</taxon>
        <taxon>Mycena</taxon>
    </lineage>
</organism>
<feature type="region of interest" description="Disordered" evidence="1">
    <location>
        <begin position="822"/>
        <end position="864"/>
    </location>
</feature>
<feature type="region of interest" description="Disordered" evidence="1">
    <location>
        <begin position="110"/>
        <end position="131"/>
    </location>
</feature>
<evidence type="ECO:0000256" key="1">
    <source>
        <dbReference type="SAM" id="MobiDB-lite"/>
    </source>
</evidence>
<proteinExistence type="predicted"/>
<accession>A0AAD7GMJ2</accession>